<reference evidence="1 2" key="1">
    <citation type="submission" date="2019-06" db="EMBL/GenBank/DDBJ databases">
        <title>Sequencing the genomes of 1000 actinobacteria strains.</title>
        <authorList>
            <person name="Klenk H.-P."/>
        </authorList>
    </citation>
    <scope>NUCLEOTIDE SEQUENCE [LARGE SCALE GENOMIC DNA]</scope>
    <source>
        <strain evidence="1 2">DSM 45671</strain>
    </source>
</reference>
<accession>A0A561T0M4</accession>
<protein>
    <recommendedName>
        <fullName evidence="3">Glycosyltransferase</fullName>
    </recommendedName>
</protein>
<gene>
    <name evidence="1" type="ORF">FHX44_116621</name>
</gene>
<dbReference type="EMBL" id="VIWU01000001">
    <property type="protein sequence ID" value="TWF80678.1"/>
    <property type="molecule type" value="Genomic_DNA"/>
</dbReference>
<name>A0A561T0M4_9PSEU</name>
<evidence type="ECO:0000313" key="2">
    <source>
        <dbReference type="Proteomes" id="UP000321261"/>
    </source>
</evidence>
<dbReference type="SUPFAM" id="SSF48208">
    <property type="entry name" value="Six-hairpin glycosidases"/>
    <property type="match status" value="1"/>
</dbReference>
<dbReference type="AlphaFoldDB" id="A0A561T0M4"/>
<proteinExistence type="predicted"/>
<comment type="caution">
    <text evidence="1">The sequence shown here is derived from an EMBL/GenBank/DDBJ whole genome shotgun (WGS) entry which is preliminary data.</text>
</comment>
<sequence length="340" mass="36561">MSVSIGAPTRYDHIPSPPFTHLRRLTDAGGVYEHARGTTPRREHGYCLDDVARALVVVSRESGPAHDDLREHYLSFVLAAQDDDGRFRNRRGTDLRFRGAPCVEDCWGRALWALGTAARDPRALAAFERGARWRSPSPRTMAFATLGAAEVLSIQPTHVGALDLLAAAAVAIGRPAPRADWPWPEPRLTYANAVLPEALLVAGDALGVSAMIIDGLGLLAWLIELQTRHGHLSLVPAAGRGPRDRGAGYDQQPIEAAALADACARAHRITGEQRWLDGISRSADWFLGANDTAKSLYDPVSGGGCDGLERYGRNENQGAESTLALMSTLQQARALLGAQA</sequence>
<evidence type="ECO:0008006" key="3">
    <source>
        <dbReference type="Google" id="ProtNLM"/>
    </source>
</evidence>
<dbReference type="InterPro" id="IPR008928">
    <property type="entry name" value="6-hairpin_glycosidase_sf"/>
</dbReference>
<dbReference type="RefSeq" id="WP_246170716.1">
    <property type="nucleotide sequence ID" value="NZ_VIWU01000001.1"/>
</dbReference>
<dbReference type="Proteomes" id="UP000321261">
    <property type="component" value="Unassembled WGS sequence"/>
</dbReference>
<evidence type="ECO:0000313" key="1">
    <source>
        <dbReference type="EMBL" id="TWF80678.1"/>
    </source>
</evidence>
<organism evidence="1 2">
    <name type="scientific">Pseudonocardia hierapolitana</name>
    <dbReference type="NCBI Taxonomy" id="1128676"/>
    <lineage>
        <taxon>Bacteria</taxon>
        <taxon>Bacillati</taxon>
        <taxon>Actinomycetota</taxon>
        <taxon>Actinomycetes</taxon>
        <taxon>Pseudonocardiales</taxon>
        <taxon>Pseudonocardiaceae</taxon>
        <taxon>Pseudonocardia</taxon>
    </lineage>
</organism>
<dbReference type="GO" id="GO:0005975">
    <property type="term" value="P:carbohydrate metabolic process"/>
    <property type="evidence" value="ECO:0007669"/>
    <property type="project" value="InterPro"/>
</dbReference>
<keyword evidence="2" id="KW-1185">Reference proteome</keyword>